<dbReference type="Proteomes" id="UP000516437">
    <property type="component" value="Chromosome 6"/>
</dbReference>
<keyword evidence="2" id="KW-1185">Reference proteome</keyword>
<dbReference type="AlphaFoldDB" id="A0A6A1VC83"/>
<protein>
    <submittedName>
        <fullName evidence="1">Uncharacterized protein</fullName>
    </submittedName>
</protein>
<evidence type="ECO:0000313" key="2">
    <source>
        <dbReference type="Proteomes" id="UP000516437"/>
    </source>
</evidence>
<dbReference type="EMBL" id="RXIC02000024">
    <property type="protein sequence ID" value="KAB1208790.1"/>
    <property type="molecule type" value="Genomic_DNA"/>
</dbReference>
<proteinExistence type="predicted"/>
<reference evidence="1 2" key="1">
    <citation type="journal article" date="2019" name="Plant Biotechnol. J.">
        <title>The red bayberry genome and genetic basis of sex determination.</title>
        <authorList>
            <person name="Jia H.M."/>
            <person name="Jia H.J."/>
            <person name="Cai Q.L."/>
            <person name="Wang Y."/>
            <person name="Zhao H.B."/>
            <person name="Yang W.F."/>
            <person name="Wang G.Y."/>
            <person name="Li Y.H."/>
            <person name="Zhan D.L."/>
            <person name="Shen Y.T."/>
            <person name="Niu Q.F."/>
            <person name="Chang L."/>
            <person name="Qiu J."/>
            <person name="Zhao L."/>
            <person name="Xie H.B."/>
            <person name="Fu W.Y."/>
            <person name="Jin J."/>
            <person name="Li X.W."/>
            <person name="Jiao Y."/>
            <person name="Zhou C.C."/>
            <person name="Tu T."/>
            <person name="Chai C.Y."/>
            <person name="Gao J.L."/>
            <person name="Fan L.J."/>
            <person name="van de Weg E."/>
            <person name="Wang J.Y."/>
            <person name="Gao Z.S."/>
        </authorList>
    </citation>
    <scope>NUCLEOTIDE SEQUENCE [LARGE SCALE GENOMIC DNA]</scope>
    <source>
        <tissue evidence="1">Leaves</tissue>
    </source>
</reference>
<gene>
    <name evidence="1" type="ORF">CJ030_MR6G006808</name>
</gene>
<name>A0A6A1VC83_9ROSI</name>
<evidence type="ECO:0000313" key="1">
    <source>
        <dbReference type="EMBL" id="KAB1208790.1"/>
    </source>
</evidence>
<comment type="caution">
    <text evidence="1">The sequence shown here is derived from an EMBL/GenBank/DDBJ whole genome shotgun (WGS) entry which is preliminary data.</text>
</comment>
<organism evidence="1 2">
    <name type="scientific">Morella rubra</name>
    <name type="common">Chinese bayberry</name>
    <dbReference type="NCBI Taxonomy" id="262757"/>
    <lineage>
        <taxon>Eukaryota</taxon>
        <taxon>Viridiplantae</taxon>
        <taxon>Streptophyta</taxon>
        <taxon>Embryophyta</taxon>
        <taxon>Tracheophyta</taxon>
        <taxon>Spermatophyta</taxon>
        <taxon>Magnoliopsida</taxon>
        <taxon>eudicotyledons</taxon>
        <taxon>Gunneridae</taxon>
        <taxon>Pentapetalae</taxon>
        <taxon>rosids</taxon>
        <taxon>fabids</taxon>
        <taxon>Fagales</taxon>
        <taxon>Myricaceae</taxon>
        <taxon>Morella</taxon>
    </lineage>
</organism>
<sequence>MWELKRVWYGRVQNAHPFDCICSSLEVSQDHAAVFYKGRKSQESGVFTPSVSSLEREQIFLVQS</sequence>
<accession>A0A6A1VC83</accession>